<protein>
    <submittedName>
        <fullName evidence="2">Putative LuxR family transcriptional regulator</fullName>
    </submittedName>
</protein>
<dbReference type="RefSeq" id="WP_014436697.1">
    <property type="nucleotide sequence ID" value="NC_017080.1"/>
</dbReference>
<gene>
    <name evidence="2" type="ordered locus">PSMK_13190</name>
</gene>
<evidence type="ECO:0000313" key="2">
    <source>
        <dbReference type="EMBL" id="BAM03478.1"/>
    </source>
</evidence>
<dbReference type="KEGG" id="phm:PSMK_13190"/>
<dbReference type="InterPro" id="IPR000792">
    <property type="entry name" value="Tscrpt_reg_LuxR_C"/>
</dbReference>
<dbReference type="InterPro" id="IPR016032">
    <property type="entry name" value="Sig_transdc_resp-reg_C-effctor"/>
</dbReference>
<proteinExistence type="predicted"/>
<keyword evidence="3" id="KW-1185">Reference proteome</keyword>
<feature type="domain" description="HTH luxR-type" evidence="1">
    <location>
        <begin position="194"/>
        <end position="251"/>
    </location>
</feature>
<reference evidence="2 3" key="1">
    <citation type="submission" date="2012-02" db="EMBL/GenBank/DDBJ databases">
        <title>Complete genome sequence of Phycisphaera mikurensis NBRC 102666.</title>
        <authorList>
            <person name="Ankai A."/>
            <person name="Hosoyama A."/>
            <person name="Terui Y."/>
            <person name="Sekine M."/>
            <person name="Fukai R."/>
            <person name="Kato Y."/>
            <person name="Nakamura S."/>
            <person name="Yamada-Narita S."/>
            <person name="Kawakoshi A."/>
            <person name="Fukunaga Y."/>
            <person name="Yamazaki S."/>
            <person name="Fujita N."/>
        </authorList>
    </citation>
    <scope>NUCLEOTIDE SEQUENCE [LARGE SCALE GENOMIC DNA]</scope>
    <source>
        <strain evidence="3">NBRC 102666 / KCTC 22515 / FYK2301M01</strain>
    </source>
</reference>
<sequence length="270" mass="30466">MPERADMNASEALAVLRLVGECEELWADPQGWQRHLLEGAVALVGGKTGLWFEADPHPDEVFDLLDSGWNQGERQHFQAAWAARALDFHPAAGAMIRAFRGRDAVTRERREHVACRDWYRHPAYERFVKPAGNDDYLSTTVRRRDRQESAIVVVNRAPGDRRFTGRDHAVLHLLGTAIAERVGVRLATRRHRCLEGLSSRRRGVLSRLLAGDAEKQAAAALGIRPGTVHDHVKALHRHFGVRSRGELLAYFVERRPRPRNAADPGTRRKP</sequence>
<name>I0IDZ0_PHYMF</name>
<dbReference type="EMBL" id="AP012338">
    <property type="protein sequence ID" value="BAM03478.1"/>
    <property type="molecule type" value="Genomic_DNA"/>
</dbReference>
<dbReference type="SMART" id="SM00421">
    <property type="entry name" value="HTH_LUXR"/>
    <property type="match status" value="1"/>
</dbReference>
<dbReference type="HOGENOM" id="CLU_1056916_0_0_0"/>
<evidence type="ECO:0000259" key="1">
    <source>
        <dbReference type="SMART" id="SM00421"/>
    </source>
</evidence>
<dbReference type="Pfam" id="PF00196">
    <property type="entry name" value="GerE"/>
    <property type="match status" value="1"/>
</dbReference>
<evidence type="ECO:0000313" key="3">
    <source>
        <dbReference type="Proteomes" id="UP000007881"/>
    </source>
</evidence>
<dbReference type="Gene3D" id="1.10.10.10">
    <property type="entry name" value="Winged helix-like DNA-binding domain superfamily/Winged helix DNA-binding domain"/>
    <property type="match status" value="1"/>
</dbReference>
<dbReference type="STRING" id="1142394.PSMK_13190"/>
<dbReference type="SUPFAM" id="SSF46894">
    <property type="entry name" value="C-terminal effector domain of the bipartite response regulators"/>
    <property type="match status" value="1"/>
</dbReference>
<dbReference type="InterPro" id="IPR036388">
    <property type="entry name" value="WH-like_DNA-bd_sf"/>
</dbReference>
<dbReference type="GO" id="GO:0006355">
    <property type="term" value="P:regulation of DNA-templated transcription"/>
    <property type="evidence" value="ECO:0007669"/>
    <property type="project" value="InterPro"/>
</dbReference>
<dbReference type="AlphaFoldDB" id="I0IDZ0"/>
<dbReference type="eggNOG" id="COG2197">
    <property type="taxonomic scope" value="Bacteria"/>
</dbReference>
<dbReference type="GO" id="GO:0003677">
    <property type="term" value="F:DNA binding"/>
    <property type="evidence" value="ECO:0007669"/>
    <property type="project" value="InterPro"/>
</dbReference>
<dbReference type="Proteomes" id="UP000007881">
    <property type="component" value="Chromosome"/>
</dbReference>
<organism evidence="2 3">
    <name type="scientific">Phycisphaera mikurensis (strain NBRC 102666 / KCTC 22515 / FYK2301M01)</name>
    <dbReference type="NCBI Taxonomy" id="1142394"/>
    <lineage>
        <taxon>Bacteria</taxon>
        <taxon>Pseudomonadati</taxon>
        <taxon>Planctomycetota</taxon>
        <taxon>Phycisphaerae</taxon>
        <taxon>Phycisphaerales</taxon>
        <taxon>Phycisphaeraceae</taxon>
        <taxon>Phycisphaera</taxon>
    </lineage>
</organism>
<accession>I0IDZ0</accession>